<dbReference type="Gene3D" id="1.10.405.20">
    <property type="match status" value="1"/>
</dbReference>
<evidence type="ECO:0000313" key="2">
    <source>
        <dbReference type="Proteomes" id="UP001147747"/>
    </source>
</evidence>
<dbReference type="AlphaFoldDB" id="A0A9W9VZW7"/>
<dbReference type="GeneID" id="81371327"/>
<reference evidence="1" key="1">
    <citation type="submission" date="2022-12" db="EMBL/GenBank/DDBJ databases">
        <authorList>
            <person name="Petersen C."/>
        </authorList>
    </citation>
    <scope>NUCLEOTIDE SEQUENCE</scope>
    <source>
        <strain evidence="1">IBT 29677</strain>
    </source>
</reference>
<comment type="caution">
    <text evidence="1">The sequence shown here is derived from an EMBL/GenBank/DDBJ whole genome shotgun (WGS) entry which is preliminary data.</text>
</comment>
<name>A0A9W9VZW7_9EURO</name>
<accession>A0A9W9VZW7</accession>
<gene>
    <name evidence="1" type="ORF">N7509_007710</name>
</gene>
<dbReference type="Gene3D" id="3.30.70.1990">
    <property type="match status" value="1"/>
</dbReference>
<dbReference type="Proteomes" id="UP001147747">
    <property type="component" value="Unassembled WGS sequence"/>
</dbReference>
<sequence>MIWLSDVVIIGGGSSGTYAAIRLRDQGKSVVVVERESILGGHTETYVDPTTKQVVDYGVVLFHDLPVVRQYFARLNISSALQNLSQIFQPITTYLDPDTAQTVNFTPPDPSAGLAAYAQKLAQYPGLETGYNLPNPVPEDLLLPFGQFVAKYPEVGNATFSIAQFNQGLGNILDQPTLYVFKILGFDVLNTMANGALLPTSNNNHQIYDQASRILGPDVLFRSTVASARQRDAKGVEIDVNTPNGIRTIQAKKILITIPQTLNNLLPFNPDHTEAKIFNEFRSVGYYTSLVRSTGLPLNFTSSSASANTSFNIPQMPAVYSVSATAVNGVFDVKYGSQKILPDSYVQGEILSYIQKLQNNGFTGNFSGAANFLRFKSHVPFELTASPSRIATGFYNDLYALQGYRSTWYTGAAFHVQDSSKLWNFTETVVLPGLLKSL</sequence>
<dbReference type="OrthoDB" id="68575at2759"/>
<dbReference type="InterPro" id="IPR036188">
    <property type="entry name" value="FAD/NAD-bd_sf"/>
</dbReference>
<proteinExistence type="predicted"/>
<dbReference type="SUPFAM" id="SSF51905">
    <property type="entry name" value="FAD/NAD(P)-binding domain"/>
    <property type="match status" value="1"/>
</dbReference>
<keyword evidence="2" id="KW-1185">Reference proteome</keyword>
<evidence type="ECO:0000313" key="1">
    <source>
        <dbReference type="EMBL" id="KAJ5392220.1"/>
    </source>
</evidence>
<organism evidence="1 2">
    <name type="scientific">Penicillium cosmopolitanum</name>
    <dbReference type="NCBI Taxonomy" id="1131564"/>
    <lineage>
        <taxon>Eukaryota</taxon>
        <taxon>Fungi</taxon>
        <taxon>Dikarya</taxon>
        <taxon>Ascomycota</taxon>
        <taxon>Pezizomycotina</taxon>
        <taxon>Eurotiomycetes</taxon>
        <taxon>Eurotiomycetidae</taxon>
        <taxon>Eurotiales</taxon>
        <taxon>Aspergillaceae</taxon>
        <taxon>Penicillium</taxon>
    </lineage>
</organism>
<dbReference type="Pfam" id="PF13450">
    <property type="entry name" value="NAD_binding_8"/>
    <property type="match status" value="1"/>
</dbReference>
<dbReference type="RefSeq" id="XP_056487898.1">
    <property type="nucleotide sequence ID" value="XM_056632347.1"/>
</dbReference>
<dbReference type="EMBL" id="JAPZBU010000008">
    <property type="protein sequence ID" value="KAJ5392220.1"/>
    <property type="molecule type" value="Genomic_DNA"/>
</dbReference>
<dbReference type="Gene3D" id="3.50.50.60">
    <property type="entry name" value="FAD/NAD(P)-binding domain"/>
    <property type="match status" value="1"/>
</dbReference>
<reference evidence="1" key="2">
    <citation type="journal article" date="2023" name="IMA Fungus">
        <title>Comparative genomic study of the Penicillium genus elucidates a diverse pangenome and 15 lateral gene transfer events.</title>
        <authorList>
            <person name="Petersen C."/>
            <person name="Sorensen T."/>
            <person name="Nielsen M.R."/>
            <person name="Sondergaard T.E."/>
            <person name="Sorensen J.L."/>
            <person name="Fitzpatrick D.A."/>
            <person name="Frisvad J.C."/>
            <person name="Nielsen K.L."/>
        </authorList>
    </citation>
    <scope>NUCLEOTIDE SEQUENCE</scope>
    <source>
        <strain evidence="1">IBT 29677</strain>
    </source>
</reference>
<protein>
    <submittedName>
        <fullName evidence="1">FAD/NAD(P)-binding domain-containing protein</fullName>
    </submittedName>
</protein>